<dbReference type="AlphaFoldDB" id="A0A6C0ASA1"/>
<dbReference type="EMBL" id="MN740805">
    <property type="protein sequence ID" value="QHS82797.1"/>
    <property type="molecule type" value="Genomic_DNA"/>
</dbReference>
<accession>A0A6C0ASA1</accession>
<keyword evidence="1" id="KW-0812">Transmembrane</keyword>
<protein>
    <submittedName>
        <fullName evidence="2">Uncharacterized protein</fullName>
    </submittedName>
</protein>
<feature type="transmembrane region" description="Helical" evidence="1">
    <location>
        <begin position="6"/>
        <end position="24"/>
    </location>
</feature>
<keyword evidence="1" id="KW-1133">Transmembrane helix</keyword>
<reference evidence="2" key="1">
    <citation type="journal article" date="2020" name="Nature">
        <title>Giant virus diversity and host interactions through global metagenomics.</title>
        <authorList>
            <person name="Schulz F."/>
            <person name="Roux S."/>
            <person name="Paez-Espino D."/>
            <person name="Jungbluth S."/>
            <person name="Walsh D.A."/>
            <person name="Denef V.J."/>
            <person name="McMahon K.D."/>
            <person name="Konstantinidis K.T."/>
            <person name="Eloe-Fadrosh E.A."/>
            <person name="Kyrpides N.C."/>
            <person name="Woyke T."/>
        </authorList>
    </citation>
    <scope>NUCLEOTIDE SEQUENCE</scope>
    <source>
        <strain evidence="2">GVMAG-S-1101171-111</strain>
    </source>
</reference>
<evidence type="ECO:0000256" key="1">
    <source>
        <dbReference type="SAM" id="Phobius"/>
    </source>
</evidence>
<evidence type="ECO:0000313" key="2">
    <source>
        <dbReference type="EMBL" id="QHS82797.1"/>
    </source>
</evidence>
<sequence>MKTRTIVFGVLILIIIVIGYLFYIKVREGMDTPDEMVQAIAITKHSGMPNQVGQMSNISTGNPLIDFAITDKTNSNRNGKYNREYINGISSVIPSGMVA</sequence>
<keyword evidence="1" id="KW-0472">Membrane</keyword>
<proteinExistence type="predicted"/>
<name>A0A6C0ASA1_9ZZZZ</name>
<organism evidence="2">
    <name type="scientific">viral metagenome</name>
    <dbReference type="NCBI Taxonomy" id="1070528"/>
    <lineage>
        <taxon>unclassified sequences</taxon>
        <taxon>metagenomes</taxon>
        <taxon>organismal metagenomes</taxon>
    </lineage>
</organism>